<dbReference type="Proteomes" id="UP000037035">
    <property type="component" value="Unassembled WGS sequence"/>
</dbReference>
<dbReference type="AlphaFoldDB" id="A0A0L6VKK5"/>
<dbReference type="OrthoDB" id="2649667at2759"/>
<name>A0A0L6VKK5_9BASI</name>
<accession>A0A0L6VKK5</accession>
<gene>
    <name evidence="1" type="ORF">VP01_14256g1</name>
</gene>
<keyword evidence="2" id="KW-1185">Reference proteome</keyword>
<comment type="caution">
    <text evidence="1">The sequence shown here is derived from an EMBL/GenBank/DDBJ whole genome shotgun (WGS) entry which is preliminary data.</text>
</comment>
<protein>
    <submittedName>
        <fullName evidence="1">Uncharacterized protein</fullName>
    </submittedName>
</protein>
<dbReference type="VEuPathDB" id="FungiDB:VP01_14256g1"/>
<evidence type="ECO:0000313" key="1">
    <source>
        <dbReference type="EMBL" id="KNZ61288.1"/>
    </source>
</evidence>
<evidence type="ECO:0000313" key="2">
    <source>
        <dbReference type="Proteomes" id="UP000037035"/>
    </source>
</evidence>
<dbReference type="EMBL" id="LAVV01004728">
    <property type="protein sequence ID" value="KNZ61288.1"/>
    <property type="molecule type" value="Genomic_DNA"/>
</dbReference>
<proteinExistence type="predicted"/>
<organism evidence="1 2">
    <name type="scientific">Puccinia sorghi</name>
    <dbReference type="NCBI Taxonomy" id="27349"/>
    <lineage>
        <taxon>Eukaryota</taxon>
        <taxon>Fungi</taxon>
        <taxon>Dikarya</taxon>
        <taxon>Basidiomycota</taxon>
        <taxon>Pucciniomycotina</taxon>
        <taxon>Pucciniomycetes</taxon>
        <taxon>Pucciniales</taxon>
        <taxon>Pucciniaceae</taxon>
        <taxon>Puccinia</taxon>
    </lineage>
</organism>
<sequence length="81" mass="9179">MQIAQQPEKFFDQNQFLLAGSAYTRDWCTLPAYEGRELLDHQNLDFNCHLAQSGVRIEHATGILTGQFSSLGVDFLDVDVF</sequence>
<reference evidence="1 2" key="1">
    <citation type="submission" date="2015-08" db="EMBL/GenBank/DDBJ databases">
        <title>Next Generation Sequencing and Analysis of the Genome of Puccinia sorghi L Schw, the Causal Agent of Maize Common Rust.</title>
        <authorList>
            <person name="Rochi L."/>
            <person name="Burguener G."/>
            <person name="Darino M."/>
            <person name="Turjanski A."/>
            <person name="Kreff E."/>
            <person name="Dieguez M.J."/>
            <person name="Sacco F."/>
        </authorList>
    </citation>
    <scope>NUCLEOTIDE SEQUENCE [LARGE SCALE GENOMIC DNA]</scope>
    <source>
        <strain evidence="1 2">RO10H11247</strain>
    </source>
</reference>